<dbReference type="EMBL" id="CP134188">
    <property type="protein sequence ID" value="WPB04432.1"/>
    <property type="molecule type" value="Genomic_DNA"/>
</dbReference>
<evidence type="ECO:0000256" key="1">
    <source>
        <dbReference type="SAM" id="Phobius"/>
    </source>
</evidence>
<reference evidence="2 4" key="1">
    <citation type="submission" date="2015-10" db="EMBL/GenBank/DDBJ databases">
        <title>The cercosporin biosynthetic gene cluster was horizontally transferred to several fungal lineages and shown to be expanded in Cercospora beticola based on microsynteny with recipient genomes.</title>
        <authorList>
            <person name="De Jonge R."/>
            <person name="Ebert M.K."/>
            <person name="Suttle J.C."/>
            <person name="Jurick Ii W.M."/>
            <person name="Secor G.A."/>
            <person name="Thomma B.P."/>
            <person name="Van De Peer Y."/>
            <person name="Bolton M.D."/>
        </authorList>
    </citation>
    <scope>NUCLEOTIDE SEQUENCE [LARGE SCALE GENOMIC DNA]</scope>
    <source>
        <strain evidence="2 4">09-40</strain>
    </source>
</reference>
<organism evidence="2 4">
    <name type="scientific">Cercospora beticola</name>
    <name type="common">Sugarbeet leaf spot fungus</name>
    <dbReference type="NCBI Taxonomy" id="122368"/>
    <lineage>
        <taxon>Eukaryota</taxon>
        <taxon>Fungi</taxon>
        <taxon>Dikarya</taxon>
        <taxon>Ascomycota</taxon>
        <taxon>Pezizomycotina</taxon>
        <taxon>Dothideomycetes</taxon>
        <taxon>Dothideomycetidae</taxon>
        <taxon>Mycosphaerellales</taxon>
        <taxon>Mycosphaerellaceae</taxon>
        <taxon>Cercospora</taxon>
    </lineage>
</organism>
<gene>
    <name evidence="2" type="ORF">CB0940_12046</name>
    <name evidence="3" type="ORF">RHO25_009078</name>
</gene>
<dbReference type="Proteomes" id="UP000230605">
    <property type="component" value="Chromosome 10"/>
</dbReference>
<sequence>MAEIQKAQLASSDKKKQSPSERAAILMFLATTFVALWIMGGVTGYITTPATVGDSPILGLCCVIWTWQVMLAGFALGTLPNRPPNLEGFHYYCGALVSGMLALIYGTVCADIGNAACVGFWVTTGSIVGVALEVKFKCFAAIRMKLDKWIESTEREQRS</sequence>
<evidence type="ECO:0000313" key="4">
    <source>
        <dbReference type="Proteomes" id="UP000230605"/>
    </source>
</evidence>
<keyword evidence="1" id="KW-0472">Membrane</keyword>
<feature type="transmembrane region" description="Helical" evidence="1">
    <location>
        <begin position="112"/>
        <end position="134"/>
    </location>
</feature>
<accession>A0A2G5IEJ3</accession>
<keyword evidence="1" id="KW-1133">Transmembrane helix</keyword>
<keyword evidence="1" id="KW-0812">Transmembrane</keyword>
<evidence type="ECO:0000313" key="3">
    <source>
        <dbReference type="EMBL" id="WPB04432.1"/>
    </source>
</evidence>
<keyword evidence="5" id="KW-1185">Reference proteome</keyword>
<protein>
    <submittedName>
        <fullName evidence="2">Uncharacterized protein</fullName>
    </submittedName>
</protein>
<dbReference type="EMBL" id="LKMD01000099">
    <property type="protein sequence ID" value="PIB02934.1"/>
    <property type="molecule type" value="Genomic_DNA"/>
</dbReference>
<feature type="transmembrane region" description="Helical" evidence="1">
    <location>
        <begin position="23"/>
        <end position="45"/>
    </location>
</feature>
<evidence type="ECO:0000313" key="5">
    <source>
        <dbReference type="Proteomes" id="UP001302367"/>
    </source>
</evidence>
<evidence type="ECO:0000313" key="2">
    <source>
        <dbReference type="EMBL" id="PIB02934.1"/>
    </source>
</evidence>
<name>A0A2G5IEJ3_CERBT</name>
<dbReference type="AlphaFoldDB" id="A0A2G5IEJ3"/>
<feature type="transmembrane region" description="Helical" evidence="1">
    <location>
        <begin position="89"/>
        <end position="106"/>
    </location>
</feature>
<proteinExistence type="predicted"/>
<feature type="transmembrane region" description="Helical" evidence="1">
    <location>
        <begin position="57"/>
        <end position="77"/>
    </location>
</feature>
<dbReference type="Proteomes" id="UP001302367">
    <property type="component" value="Chromosome 5"/>
</dbReference>
<reference evidence="3 5" key="2">
    <citation type="submission" date="2023-09" db="EMBL/GenBank/DDBJ databases">
        <title>Complete-Gapless Cercospora beticola genome.</title>
        <authorList>
            <person name="Wyatt N.A."/>
            <person name="Spanner R.E."/>
            <person name="Bolton M.D."/>
        </authorList>
    </citation>
    <scope>NUCLEOTIDE SEQUENCE [LARGE SCALE GENOMIC DNA]</scope>
    <source>
        <strain evidence="3">Cb09-40</strain>
    </source>
</reference>
<dbReference type="OrthoDB" id="3633410at2759"/>